<feature type="transmembrane region" description="Helical" evidence="5">
    <location>
        <begin position="235"/>
        <end position="253"/>
    </location>
</feature>
<proteinExistence type="inferred from homology"/>
<dbReference type="Pfam" id="PF01925">
    <property type="entry name" value="TauE"/>
    <property type="match status" value="1"/>
</dbReference>
<dbReference type="PANTHER" id="PTHR43701">
    <property type="entry name" value="MEMBRANE TRANSPORTER PROTEIN MJ0441-RELATED"/>
    <property type="match status" value="1"/>
</dbReference>
<organism evidence="6 7">
    <name type="scientific">Paludibacter jiangxiensis</name>
    <dbReference type="NCBI Taxonomy" id="681398"/>
    <lineage>
        <taxon>Bacteria</taxon>
        <taxon>Pseudomonadati</taxon>
        <taxon>Bacteroidota</taxon>
        <taxon>Bacteroidia</taxon>
        <taxon>Bacteroidales</taxon>
        <taxon>Paludibacteraceae</taxon>
        <taxon>Paludibacter</taxon>
    </lineage>
</organism>
<dbReference type="AlphaFoldDB" id="A0A170YB26"/>
<gene>
    <name evidence="6" type="ORF">PJIAN_1233</name>
</gene>
<feature type="transmembrane region" description="Helical" evidence="5">
    <location>
        <begin position="6"/>
        <end position="37"/>
    </location>
</feature>
<comment type="similarity">
    <text evidence="5">Belongs to the 4-toluene sulfonate uptake permease (TSUP) (TC 2.A.102) family.</text>
</comment>
<evidence type="ECO:0000313" key="7">
    <source>
        <dbReference type="Proteomes" id="UP000076586"/>
    </source>
</evidence>
<reference evidence="7" key="1">
    <citation type="submission" date="2016-04" db="EMBL/GenBank/DDBJ databases">
        <title>Draft genome sequence of Paludibacter jiangxiensis strain NM7.</title>
        <authorList>
            <person name="Qiu Y."/>
            <person name="Matsuura N."/>
            <person name="Ohashi A."/>
            <person name="Tourlousse M.D."/>
            <person name="Sekiguchi Y."/>
        </authorList>
    </citation>
    <scope>NUCLEOTIDE SEQUENCE [LARGE SCALE GENOMIC DNA]</scope>
    <source>
        <strain evidence="7">NM7</strain>
    </source>
</reference>
<protein>
    <recommendedName>
        <fullName evidence="5">Probable membrane transporter protein</fullName>
    </recommendedName>
</protein>
<evidence type="ECO:0000256" key="1">
    <source>
        <dbReference type="ARBA" id="ARBA00004141"/>
    </source>
</evidence>
<dbReference type="OrthoDB" id="595460at2"/>
<keyword evidence="2 5" id="KW-0812">Transmembrane</keyword>
<evidence type="ECO:0000256" key="4">
    <source>
        <dbReference type="ARBA" id="ARBA00023136"/>
    </source>
</evidence>
<keyword evidence="4 5" id="KW-0472">Membrane</keyword>
<accession>A0A170YB26</accession>
<dbReference type="PANTHER" id="PTHR43701:SF2">
    <property type="entry name" value="MEMBRANE TRANSPORTER PROTEIN YJNA-RELATED"/>
    <property type="match status" value="1"/>
</dbReference>
<reference evidence="7" key="2">
    <citation type="journal article" date="2017" name="Genome Announc.">
        <title>Draft genome sequence of Paludibacter jiangxiensis NM7(T), a propionate-producing fermentative bacterium.</title>
        <authorList>
            <person name="Qiu Y.-L."/>
            <person name="Tourlousse D.M."/>
            <person name="Matsuura N."/>
            <person name="Ohashi A."/>
            <person name="Sekiguchi Y."/>
        </authorList>
    </citation>
    <scope>NUCLEOTIDE SEQUENCE [LARGE SCALE GENOMIC DNA]</scope>
    <source>
        <strain evidence="7">NM7</strain>
    </source>
</reference>
<dbReference type="InterPro" id="IPR051598">
    <property type="entry name" value="TSUP/Inactive_protease-like"/>
</dbReference>
<comment type="caution">
    <text evidence="6">The sequence shown here is derived from an EMBL/GenBank/DDBJ whole genome shotgun (WGS) entry which is preliminary data.</text>
</comment>
<feature type="transmembrane region" description="Helical" evidence="5">
    <location>
        <begin position="44"/>
        <end position="63"/>
    </location>
</feature>
<feature type="transmembrane region" description="Helical" evidence="5">
    <location>
        <begin position="178"/>
        <end position="200"/>
    </location>
</feature>
<sequence>MEIGFIILGIAAGILSGLFGIGGGMVMVPSLIAIFGLPILDANATSLAAMLLPVGILGVITYYKAGYINIRNSLWISGGLVIGSYFGAECAVLAKESILAKCYAALLFYIAFSYLDIPAYFKKDKTPLPPSNPSKHLNLWGLIAVGIAAGIIAGLFGKGGGIIIVPAMVKFFKYDAKAAAATSLAALQLPVGLPSVMVYAENGHLNLLNAGLIAVGIVFGAFVGTKLAVKMPSKMFKKVYAAFLLLVAFYMAFKYA</sequence>
<keyword evidence="5" id="KW-1003">Cell membrane</keyword>
<evidence type="ECO:0000313" key="6">
    <source>
        <dbReference type="EMBL" id="GAT61653.1"/>
    </source>
</evidence>
<feature type="transmembrane region" description="Helical" evidence="5">
    <location>
        <begin position="98"/>
        <end position="117"/>
    </location>
</feature>
<dbReference type="STRING" id="681398.PJIAN_1233"/>
<dbReference type="GO" id="GO:0005886">
    <property type="term" value="C:plasma membrane"/>
    <property type="evidence" value="ECO:0007669"/>
    <property type="project" value="UniProtKB-SubCell"/>
</dbReference>
<dbReference type="EMBL" id="BDCR01000001">
    <property type="protein sequence ID" value="GAT61653.1"/>
    <property type="molecule type" value="Genomic_DNA"/>
</dbReference>
<feature type="transmembrane region" description="Helical" evidence="5">
    <location>
        <begin position="206"/>
        <end position="223"/>
    </location>
</feature>
<dbReference type="InterPro" id="IPR002781">
    <property type="entry name" value="TM_pro_TauE-like"/>
</dbReference>
<comment type="subcellular location">
    <subcellularLocation>
        <location evidence="5">Cell membrane</location>
        <topology evidence="5">Multi-pass membrane protein</topology>
    </subcellularLocation>
    <subcellularLocation>
        <location evidence="1">Membrane</location>
        <topology evidence="1">Multi-pass membrane protein</topology>
    </subcellularLocation>
</comment>
<feature type="transmembrane region" description="Helical" evidence="5">
    <location>
        <begin position="137"/>
        <end position="157"/>
    </location>
</feature>
<name>A0A170YB26_9BACT</name>
<keyword evidence="7" id="KW-1185">Reference proteome</keyword>
<dbReference type="RefSeq" id="WP_068701231.1">
    <property type="nucleotide sequence ID" value="NZ_BDCR01000001.1"/>
</dbReference>
<keyword evidence="3 5" id="KW-1133">Transmembrane helix</keyword>
<evidence type="ECO:0000256" key="5">
    <source>
        <dbReference type="RuleBase" id="RU363041"/>
    </source>
</evidence>
<evidence type="ECO:0000256" key="3">
    <source>
        <dbReference type="ARBA" id="ARBA00022989"/>
    </source>
</evidence>
<evidence type="ECO:0000256" key="2">
    <source>
        <dbReference type="ARBA" id="ARBA00022692"/>
    </source>
</evidence>
<dbReference type="Proteomes" id="UP000076586">
    <property type="component" value="Unassembled WGS sequence"/>
</dbReference>